<accession>A0AAP9WP16</accession>
<evidence type="ECO:0000313" key="2">
    <source>
        <dbReference type="Proteomes" id="UP000663255"/>
    </source>
</evidence>
<organism evidence="1 2">
    <name type="scientific">Leptospira interrogans serovar Bataviae</name>
    <dbReference type="NCBI Taxonomy" id="312175"/>
    <lineage>
        <taxon>Bacteria</taxon>
        <taxon>Pseudomonadati</taxon>
        <taxon>Spirochaetota</taxon>
        <taxon>Spirochaetia</taxon>
        <taxon>Leptospirales</taxon>
        <taxon>Leptospiraceae</taxon>
        <taxon>Leptospira</taxon>
    </lineage>
</organism>
<reference evidence="1" key="1">
    <citation type="submission" date="2019-09" db="EMBL/GenBank/DDBJ databases">
        <title>Comparative Genomics of Leptospira interrogans Reveals Genome Plasticity - A Common Adaptive Strategy for Survival in Various Hosts.</title>
        <authorList>
            <person name="Ramli S.R."/>
            <person name="Bunk B."/>
            <person name="Goris M."/>
            <person name="Bhuju S."/>
            <person name="Jarek M."/>
            <person name="Sproer C."/>
            <person name="Mustakim S."/>
            <person name="Strommenger B."/>
            <person name="Pessler F."/>
        </authorList>
    </citation>
    <scope>NUCLEOTIDE SEQUENCE</scope>
    <source>
        <strain evidence="1">1489</strain>
        <plasmid evidence="1">p2</plasmid>
    </source>
</reference>
<dbReference type="RefSeq" id="WP_192505191.1">
    <property type="nucleotide sequence ID" value="NZ_CP043898.1"/>
</dbReference>
<evidence type="ECO:0000313" key="1">
    <source>
        <dbReference type="EMBL" id="QOI53263.1"/>
    </source>
</evidence>
<keyword evidence="1" id="KW-0614">Plasmid</keyword>
<proteinExistence type="predicted"/>
<dbReference type="AlphaFoldDB" id="A0AAP9WP16"/>
<protein>
    <submittedName>
        <fullName evidence="1">Uncharacterized protein</fullName>
    </submittedName>
</protein>
<dbReference type="EMBL" id="CP043898">
    <property type="protein sequence ID" value="QOI53263.1"/>
    <property type="molecule type" value="Genomic_DNA"/>
</dbReference>
<gene>
    <name evidence="1" type="ORF">Lepto1489_23260</name>
</gene>
<geneLocation type="plasmid" evidence="1 2">
    <name>p2</name>
</geneLocation>
<name>A0AAP9WP16_LEPIR</name>
<dbReference type="Proteomes" id="UP000663255">
    <property type="component" value="Plasmid p2"/>
</dbReference>
<sequence>MGNSPEEHERITEEFLRRYIENKLSAEDRNLVEYSLRESKETFLKYVSLKEALFLESKGQKIPKEVEDRLISSILPKKDSNYLRVLVRFKDNQVVVTTSDQNALDFRSIIMNAEGSPSKQGEVSISRKILDRDLTLTILPSDHREEQLLSLSLTKSEGIIAELFVDGEISDRIEDLSRRQLFLPNINSSNSVEIKLIENGNAIFTLGLYLQIET</sequence>